<dbReference type="InterPro" id="IPR036322">
    <property type="entry name" value="WD40_repeat_dom_sf"/>
</dbReference>
<dbReference type="PROSITE" id="PS50082">
    <property type="entry name" value="WD_REPEATS_2"/>
    <property type="match status" value="3"/>
</dbReference>
<proteinExistence type="predicted"/>
<name>A0A6M2DRD1_XENCH</name>
<dbReference type="PANTHER" id="PTHR19847:SF7">
    <property type="entry name" value="DDB1- AND CUL4-ASSOCIATED FACTOR 11"/>
    <property type="match status" value="1"/>
</dbReference>
<dbReference type="FunFam" id="2.130.10.10:FF:000492">
    <property type="entry name" value="LEC14B homolog isoform X2"/>
    <property type="match status" value="1"/>
</dbReference>
<dbReference type="GO" id="GO:0080008">
    <property type="term" value="C:Cul4-RING E3 ubiquitin ligase complex"/>
    <property type="evidence" value="ECO:0007669"/>
    <property type="project" value="TreeGrafter"/>
</dbReference>
<evidence type="ECO:0000313" key="3">
    <source>
        <dbReference type="EMBL" id="NOV47741.1"/>
    </source>
</evidence>
<dbReference type="InterPro" id="IPR001680">
    <property type="entry name" value="WD40_rpt"/>
</dbReference>
<dbReference type="SUPFAM" id="SSF50978">
    <property type="entry name" value="WD40 repeat-like"/>
    <property type="match status" value="1"/>
</dbReference>
<organism evidence="3">
    <name type="scientific">Xenopsylla cheopis</name>
    <name type="common">Oriental rat flea</name>
    <name type="synonym">Pulex cheopis</name>
    <dbReference type="NCBI Taxonomy" id="163159"/>
    <lineage>
        <taxon>Eukaryota</taxon>
        <taxon>Metazoa</taxon>
        <taxon>Ecdysozoa</taxon>
        <taxon>Arthropoda</taxon>
        <taxon>Hexapoda</taxon>
        <taxon>Insecta</taxon>
        <taxon>Pterygota</taxon>
        <taxon>Neoptera</taxon>
        <taxon>Endopterygota</taxon>
        <taxon>Siphonaptera</taxon>
        <taxon>Pulicidae</taxon>
        <taxon>Xenopsyllinae</taxon>
        <taxon>Xenopsylla</taxon>
    </lineage>
</organism>
<dbReference type="Gene3D" id="2.130.10.10">
    <property type="entry name" value="YVTN repeat-like/Quinoprotein amine dehydrogenase"/>
    <property type="match status" value="2"/>
</dbReference>
<feature type="repeat" description="WD" evidence="1">
    <location>
        <begin position="331"/>
        <end position="365"/>
    </location>
</feature>
<dbReference type="Pfam" id="PF00400">
    <property type="entry name" value="WD40"/>
    <property type="match status" value="3"/>
</dbReference>
<keyword evidence="1" id="KW-0853">WD repeat</keyword>
<feature type="repeat" description="WD" evidence="1">
    <location>
        <begin position="461"/>
        <end position="502"/>
    </location>
</feature>
<dbReference type="PANTHER" id="PTHR19847">
    <property type="entry name" value="DDB1- AND CUL4-ASSOCIATED FACTOR 11"/>
    <property type="match status" value="1"/>
</dbReference>
<evidence type="ECO:0000256" key="1">
    <source>
        <dbReference type="PROSITE-ProRule" id="PRU00221"/>
    </source>
</evidence>
<evidence type="ECO:0000256" key="2">
    <source>
        <dbReference type="SAM" id="MobiDB-lite"/>
    </source>
</evidence>
<feature type="compositionally biased region" description="Basic and acidic residues" evidence="2">
    <location>
        <begin position="497"/>
        <end position="507"/>
    </location>
</feature>
<dbReference type="EMBL" id="GIIL01004015">
    <property type="protein sequence ID" value="NOV47741.1"/>
    <property type="molecule type" value="Transcribed_RNA"/>
</dbReference>
<sequence>MGNNHSNFFGFSGDDPLMDVDEINIENESEDEDYDLATILQILIRSGQVHIVSYDEGVRRSNNGLHNVKLPPRNKRKLNTKMLDKSEVSIETKRACGLSIVDDVNTKVCITDLISKRQHGLTKTGCQFSKQEKCQISNIFLPNTMKVADQTHSKFFCGMYSKDGNRFLSAAQHSDLRIYDTNTPNFKIIKEYRGQNVGWSIIDTAFSPCGKYILYSSWSDNLYLCHLESEQETHKALPMFPDNHRFCIFSLMFSNNGQEFLGGASDCNIYVYDMEANTRSLKFHGHEGDINTVTFADETSQILFSGGDDGFCKVWDRRCLNEENPEPVGILAGHKDGITFIDSRNDGRHLISNSKDQTIKLWDIRVFSDEKGQNSTRKAVNNQSWDYRWQAVPQSLFSNISRLDGDTSVMTYRGHTVQKTLIRCRFSPVHTTGQRFIYTGCAGGRIIIYDMLSGQIVQELKNGHTGCVRDVHWHPYRSEIISSSWDTTLGKWTFQSSDERDERETKNSHCRLRRSTRIKERQERERENSHND</sequence>
<accession>A0A6M2DRD1</accession>
<dbReference type="InterPro" id="IPR015943">
    <property type="entry name" value="WD40/YVTN_repeat-like_dom_sf"/>
</dbReference>
<feature type="repeat" description="WD" evidence="1">
    <location>
        <begin position="283"/>
        <end position="316"/>
    </location>
</feature>
<protein>
    <submittedName>
        <fullName evidence="3">Putative wd40 domain protein</fullName>
    </submittedName>
</protein>
<dbReference type="SMART" id="SM00320">
    <property type="entry name" value="WD40"/>
    <property type="match status" value="7"/>
</dbReference>
<feature type="region of interest" description="Disordered" evidence="2">
    <location>
        <begin position="496"/>
        <end position="532"/>
    </location>
</feature>
<dbReference type="GO" id="GO:0043161">
    <property type="term" value="P:proteasome-mediated ubiquitin-dependent protein catabolic process"/>
    <property type="evidence" value="ECO:0007669"/>
    <property type="project" value="TreeGrafter"/>
</dbReference>
<reference evidence="3" key="1">
    <citation type="submission" date="2020-03" db="EMBL/GenBank/DDBJ databases">
        <title>Transcriptomic Profiling of the Digestive Tract of the Rat Flea, Xenopsylla cheopis, Following Blood Feeding and Infection with Yersinia pestis.</title>
        <authorList>
            <person name="Bland D.M."/>
            <person name="Martens C.A."/>
            <person name="Virtaneva K."/>
            <person name="Kanakabandi K."/>
            <person name="Long D."/>
            <person name="Rosenke R."/>
            <person name="Saturday G.A."/>
            <person name="Hoyt F.H."/>
            <person name="Bruno D.P."/>
            <person name="Ribeiro J.M.C."/>
            <person name="Hinnebusch J."/>
        </authorList>
    </citation>
    <scope>NUCLEOTIDE SEQUENCE</scope>
</reference>
<dbReference type="InterPro" id="IPR051859">
    <property type="entry name" value="DCAF"/>
</dbReference>
<dbReference type="AlphaFoldDB" id="A0A6M2DRD1"/>
<dbReference type="PROSITE" id="PS50294">
    <property type="entry name" value="WD_REPEATS_REGION"/>
    <property type="match status" value="2"/>
</dbReference>
<feature type="compositionally biased region" description="Basic and acidic residues" evidence="2">
    <location>
        <begin position="517"/>
        <end position="532"/>
    </location>
</feature>